<keyword evidence="2" id="KW-0378">Hydrolase</keyword>
<dbReference type="InterPro" id="IPR003769">
    <property type="entry name" value="ClpS_core"/>
</dbReference>
<dbReference type="SUPFAM" id="SSF54736">
    <property type="entry name" value="ClpS-like"/>
    <property type="match status" value="1"/>
</dbReference>
<reference evidence="2 3" key="1">
    <citation type="submission" date="2024-02" db="EMBL/GenBank/DDBJ databases">
        <title>Bacteria isolated from the canopy kelp, Nereocystis luetkeana.</title>
        <authorList>
            <person name="Pfister C.A."/>
            <person name="Younker I.T."/>
            <person name="Light S.H."/>
        </authorList>
    </citation>
    <scope>NUCLEOTIDE SEQUENCE [LARGE SCALE GENOMIC DNA]</scope>
    <source>
        <strain evidence="2 3">TI.2.07</strain>
    </source>
</reference>
<feature type="non-terminal residue" evidence="2">
    <location>
        <position position="53"/>
    </location>
</feature>
<gene>
    <name evidence="2" type="ORF">V6255_19015</name>
</gene>
<evidence type="ECO:0000313" key="3">
    <source>
        <dbReference type="Proteomes" id="UP001366060"/>
    </source>
</evidence>
<keyword evidence="2" id="KW-0645">Protease</keyword>
<dbReference type="RefSeq" id="WP_341629489.1">
    <property type="nucleotide sequence ID" value="NZ_JBAKBA010000435.1"/>
</dbReference>
<comment type="caution">
    <text evidence="2">The sequence shown here is derived from an EMBL/GenBank/DDBJ whole genome shotgun (WGS) entry which is preliminary data.</text>
</comment>
<dbReference type="Proteomes" id="UP001366060">
    <property type="component" value="Unassembled WGS sequence"/>
</dbReference>
<dbReference type="Gene3D" id="3.30.1390.10">
    <property type="match status" value="1"/>
</dbReference>
<feature type="domain" description="Adaptor protein ClpS core" evidence="1">
    <location>
        <begin position="25"/>
        <end position="53"/>
    </location>
</feature>
<sequence length="53" mass="6242">MSDENSPKTGNESETIESLDTKLVPPSMYNVLLHNYYYSPMDFVIDVLHRFFR</sequence>
<dbReference type="GO" id="GO:0008233">
    <property type="term" value="F:peptidase activity"/>
    <property type="evidence" value="ECO:0007669"/>
    <property type="project" value="UniProtKB-KW"/>
</dbReference>
<evidence type="ECO:0000259" key="1">
    <source>
        <dbReference type="Pfam" id="PF02617"/>
    </source>
</evidence>
<evidence type="ECO:0000313" key="2">
    <source>
        <dbReference type="EMBL" id="MEL0661188.1"/>
    </source>
</evidence>
<organism evidence="2 3">
    <name type="scientific">Psychromonas arctica</name>
    <dbReference type="NCBI Taxonomy" id="168275"/>
    <lineage>
        <taxon>Bacteria</taxon>
        <taxon>Pseudomonadati</taxon>
        <taxon>Pseudomonadota</taxon>
        <taxon>Gammaproteobacteria</taxon>
        <taxon>Alteromonadales</taxon>
        <taxon>Psychromonadaceae</taxon>
        <taxon>Psychromonas</taxon>
    </lineage>
</organism>
<dbReference type="GO" id="GO:0006508">
    <property type="term" value="P:proteolysis"/>
    <property type="evidence" value="ECO:0007669"/>
    <property type="project" value="UniProtKB-KW"/>
</dbReference>
<name>A0ABU9HH14_9GAMM</name>
<dbReference type="InterPro" id="IPR014719">
    <property type="entry name" value="Ribosomal_bL12_C/ClpS-like"/>
</dbReference>
<keyword evidence="3" id="KW-1185">Reference proteome</keyword>
<dbReference type="EMBL" id="JBAKBA010000435">
    <property type="protein sequence ID" value="MEL0661188.1"/>
    <property type="molecule type" value="Genomic_DNA"/>
</dbReference>
<protein>
    <submittedName>
        <fullName evidence="2">ATP-dependent Clp protease adaptor ClpS</fullName>
    </submittedName>
</protein>
<accession>A0ABU9HH14</accession>
<dbReference type="Pfam" id="PF02617">
    <property type="entry name" value="ClpS"/>
    <property type="match status" value="1"/>
</dbReference>
<proteinExistence type="predicted"/>